<dbReference type="EMBL" id="BKCJ011342814">
    <property type="protein sequence ID" value="GFD23161.1"/>
    <property type="molecule type" value="Genomic_DNA"/>
</dbReference>
<accession>A0A699UNF3</accession>
<name>A0A699UNF3_TANCI</name>
<proteinExistence type="predicted"/>
<reference evidence="1" key="1">
    <citation type="journal article" date="2019" name="Sci. Rep.">
        <title>Draft genome of Tanacetum cinerariifolium, the natural source of mosquito coil.</title>
        <authorList>
            <person name="Yamashiro T."/>
            <person name="Shiraishi A."/>
            <person name="Satake H."/>
            <person name="Nakayama K."/>
        </authorList>
    </citation>
    <scope>NUCLEOTIDE SEQUENCE</scope>
</reference>
<gene>
    <name evidence="1" type="ORF">Tci_895130</name>
</gene>
<organism evidence="1">
    <name type="scientific">Tanacetum cinerariifolium</name>
    <name type="common">Dalmatian daisy</name>
    <name type="synonym">Chrysanthemum cinerariifolium</name>
    <dbReference type="NCBI Taxonomy" id="118510"/>
    <lineage>
        <taxon>Eukaryota</taxon>
        <taxon>Viridiplantae</taxon>
        <taxon>Streptophyta</taxon>
        <taxon>Embryophyta</taxon>
        <taxon>Tracheophyta</taxon>
        <taxon>Spermatophyta</taxon>
        <taxon>Magnoliopsida</taxon>
        <taxon>eudicotyledons</taxon>
        <taxon>Gunneridae</taxon>
        <taxon>Pentapetalae</taxon>
        <taxon>asterids</taxon>
        <taxon>campanulids</taxon>
        <taxon>Asterales</taxon>
        <taxon>Asteraceae</taxon>
        <taxon>Asteroideae</taxon>
        <taxon>Anthemideae</taxon>
        <taxon>Anthemidinae</taxon>
        <taxon>Tanacetum</taxon>
    </lineage>
</organism>
<comment type="caution">
    <text evidence="1">The sequence shown here is derived from an EMBL/GenBank/DDBJ whole genome shotgun (WGS) entry which is preliminary data.</text>
</comment>
<feature type="non-terminal residue" evidence="1">
    <location>
        <position position="1"/>
    </location>
</feature>
<sequence length="126" mass="14424">QTERQLLAGRLNMLFRDRRAHARTRLLMEAETRMSREAWTRAIDTSDLIHGEVISLRTTVLGQIPEIRELQAADRRRQTVISELLRLEHRRSTETSESRTALQGQITALQGQVTAMQAQDGIMSCL</sequence>
<protein>
    <submittedName>
        <fullName evidence="1">Uncharacterized protein</fullName>
    </submittedName>
</protein>
<dbReference type="AlphaFoldDB" id="A0A699UNF3"/>
<evidence type="ECO:0000313" key="1">
    <source>
        <dbReference type="EMBL" id="GFD23161.1"/>
    </source>
</evidence>